<accession>A0A233V3L0</accession>
<dbReference type="AlphaFoldDB" id="A0A233V3L0"/>
<evidence type="ECO:0000259" key="1">
    <source>
        <dbReference type="Pfam" id="PF01935"/>
    </source>
</evidence>
<dbReference type="InterPro" id="IPR002789">
    <property type="entry name" value="HerA_central"/>
</dbReference>
<dbReference type="Gene3D" id="3.40.50.300">
    <property type="entry name" value="P-loop containing nucleotide triphosphate hydrolases"/>
    <property type="match status" value="2"/>
</dbReference>
<dbReference type="InterPro" id="IPR027417">
    <property type="entry name" value="P-loop_NTPase"/>
</dbReference>
<proteinExistence type="predicted"/>
<evidence type="ECO:0000313" key="3">
    <source>
        <dbReference type="Proteomes" id="UP000215413"/>
    </source>
</evidence>
<organism evidence="2 3">
    <name type="scientific">Finegoldia magna</name>
    <name type="common">Peptostreptococcus magnus</name>
    <dbReference type="NCBI Taxonomy" id="1260"/>
    <lineage>
        <taxon>Bacteria</taxon>
        <taxon>Bacillati</taxon>
        <taxon>Bacillota</taxon>
        <taxon>Tissierellia</taxon>
        <taxon>Tissierellales</taxon>
        <taxon>Peptoniphilaceae</taxon>
        <taxon>Finegoldia</taxon>
    </lineage>
</organism>
<dbReference type="PANTHER" id="PTHR42957">
    <property type="entry name" value="HELICASE MJ1565-RELATED"/>
    <property type="match status" value="1"/>
</dbReference>
<reference evidence="3" key="1">
    <citation type="submission" date="2017-04" db="EMBL/GenBank/DDBJ databases">
        <title>Finegoldia magna isolated from orthopedic joint implant-associated infections.</title>
        <authorList>
            <person name="Bjorklund S."/>
            <person name="Bruggemann H."/>
            <person name="Jensen A."/>
            <person name="Hellmark B."/>
            <person name="Soderquist B."/>
        </authorList>
    </citation>
    <scope>NUCLEOTIDE SEQUENCE [LARGE SCALE GENOMIC DNA]</scope>
    <source>
        <strain evidence="3">CCUG 54800</strain>
    </source>
</reference>
<protein>
    <recommendedName>
        <fullName evidence="1">Helicase HerA central domain-containing protein</fullName>
    </recommendedName>
</protein>
<dbReference type="EMBL" id="NDYC01000029">
    <property type="protein sequence ID" value="OXZ26975.1"/>
    <property type="molecule type" value="Genomic_DNA"/>
</dbReference>
<dbReference type="Proteomes" id="UP000215413">
    <property type="component" value="Unassembled WGS sequence"/>
</dbReference>
<gene>
    <name evidence="2" type="ORF">B9N49_06255</name>
</gene>
<name>A0A233V3L0_FINMA</name>
<sequence length="606" mass="70347">MNDLDFRVVGMTDQIECFVASKYDRLRINEYMIVEDIKQGDILCQVTETHSVNEFMESNTADSYITKEQILKLQAVGYNISEGIKYIYKFRVMDDPAFAIEAGSTVRKPKFDEIKHLFYSGTIDKSLEIGIIKNTEEIYKTCPEEYKNLLKIMDSNQKIHDQEELVYLFNYYNMIEYPHIGIFGGSGSGKSYGLRVVIEELMKKSVPTIVFDPHNQMVFKDRTLENYGVDFSDKFEVLKVGEDLGINFPDLNRYELISLIETQGELTESMKSAYEAILDKDAITQSSANAFLDYLTTISRTLSDKEDDTTGYYERFSQLVNVDSLQAVIRRFNRLLNTDIFLNTSQKLFEALKDGKTVIIQGTQKMLNLYASYAVNSCYRKRRRYVDAMTNEYFPIICMVFDEAHNFCGSDQISVTRRIIKEIAQEGRKYGVFLILASQRMAAIEQTTIAQLSTKFIFRISTEKDLEVIRKETDLSSEEIRRLPYLSNGDVFISQAQIGKTLFARIRLAYTTQPKFKNPFDEMYRMLEINVQKKNESDMELFKMLKEDNVFPITLDLFRICKIVEERHNIKLSVSELEDKLNKLSNDGYITKKKSIMGESYYLKEE</sequence>
<feature type="domain" description="Helicase HerA central" evidence="1">
    <location>
        <begin position="178"/>
        <end position="361"/>
    </location>
</feature>
<dbReference type="InterPro" id="IPR008571">
    <property type="entry name" value="HerA-like"/>
</dbReference>
<dbReference type="SUPFAM" id="SSF52540">
    <property type="entry name" value="P-loop containing nucleoside triphosphate hydrolases"/>
    <property type="match status" value="1"/>
</dbReference>
<dbReference type="Pfam" id="PF01935">
    <property type="entry name" value="DUF87"/>
    <property type="match status" value="1"/>
</dbReference>
<comment type="caution">
    <text evidence="2">The sequence shown here is derived from an EMBL/GenBank/DDBJ whole genome shotgun (WGS) entry which is preliminary data.</text>
</comment>
<dbReference type="PANTHER" id="PTHR42957:SF2">
    <property type="entry name" value="HELICASE HERA CENTRAL DOMAIN-CONTAINING PROTEIN"/>
    <property type="match status" value="1"/>
</dbReference>
<dbReference type="RefSeq" id="WP_094205992.1">
    <property type="nucleotide sequence ID" value="NZ_JAWGQT010000001.1"/>
</dbReference>
<evidence type="ECO:0000313" key="2">
    <source>
        <dbReference type="EMBL" id="OXZ26975.1"/>
    </source>
</evidence>